<accession>A0ACB6F361</accession>
<proteinExistence type="predicted"/>
<keyword evidence="2" id="KW-1185">Reference proteome</keyword>
<evidence type="ECO:0000313" key="2">
    <source>
        <dbReference type="Proteomes" id="UP000293547"/>
    </source>
</evidence>
<evidence type="ECO:0000313" key="1">
    <source>
        <dbReference type="EMBL" id="KAB2098867.1"/>
    </source>
</evidence>
<comment type="caution">
    <text evidence="1">The sequence shown here is derived from an EMBL/GenBank/DDBJ whole genome shotgun (WGS) entry which is preliminary data.</text>
</comment>
<reference evidence="1 2" key="1">
    <citation type="journal article" date="2019" name="bioRxiv">
        <title>Genomics, evolutionary history and diagnostics of the Alternaria alternata species group including apple and Asian pear pathotypes.</title>
        <authorList>
            <person name="Armitage A.D."/>
            <person name="Cockerton H.M."/>
            <person name="Sreenivasaprasad S."/>
            <person name="Woodhall J.W."/>
            <person name="Lane C.R."/>
            <person name="Harrison R.J."/>
            <person name="Clarkson J.P."/>
        </authorList>
    </citation>
    <scope>NUCLEOTIDE SEQUENCE [LARGE SCALE GENOMIC DNA]</scope>
    <source>
        <strain evidence="1 2">FERA 650</strain>
    </source>
</reference>
<dbReference type="Proteomes" id="UP000293547">
    <property type="component" value="Unassembled WGS sequence"/>
</dbReference>
<dbReference type="EMBL" id="PDWZ02000021">
    <property type="protein sequence ID" value="KAB2098867.1"/>
    <property type="molecule type" value="Genomic_DNA"/>
</dbReference>
<organism evidence="1 2">
    <name type="scientific">Alternaria gaisen</name>
    <dbReference type="NCBI Taxonomy" id="167740"/>
    <lineage>
        <taxon>Eukaryota</taxon>
        <taxon>Fungi</taxon>
        <taxon>Dikarya</taxon>
        <taxon>Ascomycota</taxon>
        <taxon>Pezizomycotina</taxon>
        <taxon>Dothideomycetes</taxon>
        <taxon>Pleosporomycetidae</taxon>
        <taxon>Pleosporales</taxon>
        <taxon>Pleosporineae</taxon>
        <taxon>Pleosporaceae</taxon>
        <taxon>Alternaria</taxon>
        <taxon>Alternaria sect. Alternaria</taxon>
    </lineage>
</organism>
<gene>
    <name evidence="1" type="ORF">AG0111_0g12885</name>
</gene>
<protein>
    <submittedName>
        <fullName evidence="1">Uncharacterized protein</fullName>
    </submittedName>
</protein>
<name>A0ACB6F361_9PLEO</name>
<sequence>MELMSESEDLWPGPPDQRLGTFWDDYLLIPSTLKPLYGSVLDTARIVENDPIETTFLVPIPEEPVDNAYGGGVTRSKPSRRRDKPSKQQEEPPKQQDKPSKGVEELLWHCKVCDRSYTRRGNLRNHERTKHGIRFPGDKAKHSQKEGRCFLAKAQDDRMTKSMQSNPHEVSLHETSPLHISKDDSGGTPVTVSLIHRLESCLAELSFQSTKGFRIPLVIKIEGFTTNINIDVYDKSQTLPTDSGTTRFRRFLGDFKQSEPELRPEQPQPPPPSSRRQVLKVRRRRASLAMDHDSPDAVMDQQPITTIEAPEIMSDLQSSLVLSPFEDLAHSSSKDETKLTGHRKSDNFHELMKVEPSEIKEEVSSIEAAFSKKRKNPDDDASHYSGSLVDSSEEGDDSDGECDDITTWNCSQRDALPSFLPYIRAHDADTSSPCGDSPDSGSTTSGTTSTTPASSASGLTGGNGLQANGYTSLSAGIRASNNSNNPVLGTKDGMGPDLDSDPQPLPLVCWYSAAGIVCTAKYVKMSTEVRHLWK</sequence>